<keyword evidence="3" id="KW-1185">Reference proteome</keyword>
<name>A0A060S1B8_PYCCI</name>
<sequence length="295" mass="32702">MPATACAPPCAIPRPRLATLPFPAWSTGRRHSPSPVAERQRPAIALPRLAPSPRVRLQTYNPYAPIFPRLGDISALRDPYCDWYDRAYINFPTYSIHKILYLHDMLDRARPSTHPPPHLVQDAPLPDSPASTYSTDPLEPLLLGESHAGSPRESDARPWELHWRARWQVLVHRQPYAPHQLSSSSYDHSPPHNHSAPHPSPQEPVHAWSSPSPVSPVFGPAAHQPLSHAPAEADDDRRVYVWEESDAVPELVPLDSPLTRAELEFGAASVADVGVFPASGRPFLLAGDALYALYH</sequence>
<organism evidence="2 3">
    <name type="scientific">Pycnoporus cinnabarinus</name>
    <name type="common">Cinnabar-red polypore</name>
    <name type="synonym">Trametes cinnabarina</name>
    <dbReference type="NCBI Taxonomy" id="5643"/>
    <lineage>
        <taxon>Eukaryota</taxon>
        <taxon>Fungi</taxon>
        <taxon>Dikarya</taxon>
        <taxon>Basidiomycota</taxon>
        <taxon>Agaricomycotina</taxon>
        <taxon>Agaricomycetes</taxon>
        <taxon>Polyporales</taxon>
        <taxon>Polyporaceae</taxon>
        <taxon>Trametes</taxon>
    </lineage>
</organism>
<dbReference type="Proteomes" id="UP000029665">
    <property type="component" value="Unassembled WGS sequence"/>
</dbReference>
<comment type="caution">
    <text evidence="2">The sequence shown here is derived from an EMBL/GenBank/DDBJ whole genome shotgun (WGS) entry which is preliminary data.</text>
</comment>
<feature type="region of interest" description="Disordered" evidence="1">
    <location>
        <begin position="112"/>
        <end position="155"/>
    </location>
</feature>
<gene>
    <name evidence="2" type="ORF">BN946_scf184938.g9</name>
</gene>
<reference evidence="2" key="1">
    <citation type="submission" date="2014-01" db="EMBL/GenBank/DDBJ databases">
        <title>The genome of the white-rot fungus Pycnoporus cinnabarinus: a basidiomycete model with a versatile arsenal for lignocellulosic biomass breakdown.</title>
        <authorList>
            <person name="Levasseur A."/>
            <person name="Lomascolo A."/>
            <person name="Ruiz-Duenas F.J."/>
            <person name="Uzan E."/>
            <person name="Piumi F."/>
            <person name="Kues U."/>
            <person name="Ram A.F.J."/>
            <person name="Murat C."/>
            <person name="Haon M."/>
            <person name="Benoit I."/>
            <person name="Arfi Y."/>
            <person name="Chevret D."/>
            <person name="Drula E."/>
            <person name="Kwon M.J."/>
            <person name="Gouret P."/>
            <person name="Lesage-Meessen L."/>
            <person name="Lombard V."/>
            <person name="Mariette J."/>
            <person name="Noirot C."/>
            <person name="Park J."/>
            <person name="Patyshakuliyeva A."/>
            <person name="Wieneger R.A.B."/>
            <person name="Wosten H.A.B."/>
            <person name="Martin F."/>
            <person name="Coutinho P.M."/>
            <person name="de Vries R."/>
            <person name="Martinez A.T."/>
            <person name="Klopp C."/>
            <person name="Pontarotti P."/>
            <person name="Henrissat B."/>
            <person name="Record E."/>
        </authorList>
    </citation>
    <scope>NUCLEOTIDE SEQUENCE [LARGE SCALE GENOMIC DNA]</scope>
    <source>
        <strain evidence="2">BRFM137</strain>
    </source>
</reference>
<dbReference type="OrthoDB" id="2921613at2759"/>
<accession>A0A060S1B8</accession>
<evidence type="ECO:0000313" key="2">
    <source>
        <dbReference type="EMBL" id="CDO68157.1"/>
    </source>
</evidence>
<evidence type="ECO:0000256" key="1">
    <source>
        <dbReference type="SAM" id="MobiDB-lite"/>
    </source>
</evidence>
<dbReference type="EMBL" id="CCBP010000006">
    <property type="protein sequence ID" value="CDO68157.1"/>
    <property type="molecule type" value="Genomic_DNA"/>
</dbReference>
<dbReference type="HOGENOM" id="CLU_943778_0_0_1"/>
<feature type="region of interest" description="Disordered" evidence="1">
    <location>
        <begin position="179"/>
        <end position="232"/>
    </location>
</feature>
<protein>
    <submittedName>
        <fullName evidence="2">Uncharacterized protein</fullName>
    </submittedName>
</protein>
<dbReference type="AlphaFoldDB" id="A0A060S1B8"/>
<proteinExistence type="predicted"/>
<evidence type="ECO:0000313" key="3">
    <source>
        <dbReference type="Proteomes" id="UP000029665"/>
    </source>
</evidence>